<organism evidence="3 4">
    <name type="scientific">Vitis vinifera</name>
    <name type="common">Grape</name>
    <dbReference type="NCBI Taxonomy" id="29760"/>
    <lineage>
        <taxon>Eukaryota</taxon>
        <taxon>Viridiplantae</taxon>
        <taxon>Streptophyta</taxon>
        <taxon>Embryophyta</taxon>
        <taxon>Tracheophyta</taxon>
        <taxon>Spermatophyta</taxon>
        <taxon>Magnoliopsida</taxon>
        <taxon>eudicotyledons</taxon>
        <taxon>Gunneridae</taxon>
        <taxon>Pentapetalae</taxon>
        <taxon>rosids</taxon>
        <taxon>Vitales</taxon>
        <taxon>Vitaceae</taxon>
        <taxon>Viteae</taxon>
        <taxon>Vitis</taxon>
    </lineage>
</organism>
<gene>
    <name evidence="3" type="primary">LORF2_153</name>
    <name evidence="3" type="ORF">CK203_045059</name>
</gene>
<dbReference type="CDD" id="cd01650">
    <property type="entry name" value="RT_nLTR_like"/>
    <property type="match status" value="1"/>
</dbReference>
<dbReference type="InterPro" id="IPR026960">
    <property type="entry name" value="RVT-Znf"/>
</dbReference>
<dbReference type="InterPro" id="IPR043502">
    <property type="entry name" value="DNA/RNA_pol_sf"/>
</dbReference>
<sequence length="1502" mass="168608">MLPQMKQLVETMSRGDFMSGSPEGISIDQAGGRLVGTITERRRSFVEWIKFGAKSLSQLLEGVEEFCNIADRKKDSKTSLEGGRSFCLALRKNTAGRFLLCSVCSTLGKRFSLVFPEGSEMVGGWVLLANKLRSLGIVPPTVSPEVPEMVVSSQGLTNSTVRGLSYAEAAKLGRRGTKEKVWLQIGGINFFSKLQDLRHCLVGKWGEGEPISLSSLRIWAKAFWRLKGEIHLAFLGESLILFEFELCSDAERILSEGPCFYRRKRLWLDKWVPEAGCVREGAEMGEVWVGNACGSFVVVDKDTAGSRNLKWARILVRINGDSTPSSLQVVVQERCFSIPLWWEMTPRVSVVEPSRGGRKLKVGDDLECDSHARARVELGTFSKGKGIDCVSQLEQRRGVGDVMQLRSSVSAPQRDGSESLIDETELGLSSGGEKAQQRGASPRVKERPLGAFVQKKNLGQGIGMGPNPELSFEPSGLTKAQGALGLAENGRHTSRAQPQLSVEDVRLVLEQRNPQVFDALGLAVMNDALLEEATRFTGQIPSVLSLGGVGFFSSTPSSSLPSGGKGLGPLVCWEDSRSFSMDGDAVEPGPLHIVQLDGSKVQWFSHLGHLEDNESKEGATEGTFSDKTFGRLLSFSIFVGLSVDGFENEILTMLPNEWRNCLNMSSAMRHFSEVIDELQLRDLPLVGGSYTWCGGLNNRSASRLDWFLVSEEWESHFSNLSQSLLPKPISDHAPILLDGGGIRGRKTPFRFENMWLKVEGFKDLVRKGWSCYNFNGSYSHILGCKLKALKQDLKVWNRERMVRLKEGQWRSSASGQSWKRYLRGKMDGRKLTEETEIKEGVAGLLEDAFLVEEVQTAVFGLNGDKAPGPGGFTLAFWQFCWDIVKHEVMGFFVEFHSSGRFERSINTTFIILIPKKGGTYDLKDFRPISLMGSLYKILAKVLVNRLKKVMGNVISNSQHAFVEGRQILDVVLIANEALDSRLKSGKGRIICKVDIEKAYDHVNWGFLLAILDKMGFGTKWVNWMRWCISSIRFSILLNGSPVSFFQSSRGLRQGDPLSPFLFIIAMEALSSILKRALQGSYLEGFMAGGRGGEGVVVSHFLFVDDTLVFCDASKEYVEVLSCVFMWFEAISGLKINLLKSELIPVGVVPNFDDLARVLGCKVGSLPSCYLGLPLEAAFKSSRVWDVAEERFQKRLALRKRQYLSKGGRLTLVKNTLSSLPIYFMSLFIIPRKVSLRLEKIQRDFLWRGGVSQSRLHLVNWSIVCMEKKDGGLDSLWKQVIVRKFGEEDGGWCSGDSRESHGVRLWKTIRKGWLEFNKRVAFKVGDGRRVRFWKDRWCGEDSLDVAFPRLYNLAFSKDAWVAQLWDQSGNLGCWNPVFTRFNNDWEMEEVETFFRRLRGYALRRGIEDVMYWRVSKKDIFTVKSFFSSLAPCIGREFPSSLVWNPWVPKRVSFFAWEAIWGRILTMDQLKRRGWALLSRCYLCKADEESANHVLIHSPKATMI</sequence>
<feature type="domain" description="Reverse transcriptase" evidence="2">
    <location>
        <begin position="894"/>
        <end position="1174"/>
    </location>
</feature>
<dbReference type="SUPFAM" id="SSF56219">
    <property type="entry name" value="DNase I-like"/>
    <property type="match status" value="1"/>
</dbReference>
<dbReference type="EMBL" id="QGNW01000169">
    <property type="protein sequence ID" value="RVW88904.1"/>
    <property type="molecule type" value="Genomic_DNA"/>
</dbReference>
<protein>
    <submittedName>
        <fullName evidence="3">LINE-1 retrotransposable element ORF2 protein</fullName>
    </submittedName>
</protein>
<dbReference type="PANTHER" id="PTHR33116">
    <property type="entry name" value="REVERSE TRANSCRIPTASE ZINC-BINDING DOMAIN-CONTAINING PROTEIN-RELATED-RELATED"/>
    <property type="match status" value="1"/>
</dbReference>
<dbReference type="InterPro" id="IPR036691">
    <property type="entry name" value="Endo/exonu/phosph_ase_sf"/>
</dbReference>
<evidence type="ECO:0000259" key="2">
    <source>
        <dbReference type="PROSITE" id="PS50878"/>
    </source>
</evidence>
<dbReference type="Proteomes" id="UP000288805">
    <property type="component" value="Unassembled WGS sequence"/>
</dbReference>
<dbReference type="PROSITE" id="PS50878">
    <property type="entry name" value="RT_POL"/>
    <property type="match status" value="1"/>
</dbReference>
<dbReference type="InterPro" id="IPR000477">
    <property type="entry name" value="RT_dom"/>
</dbReference>
<comment type="caution">
    <text evidence="3">The sequence shown here is derived from an EMBL/GenBank/DDBJ whole genome shotgun (WGS) entry which is preliminary data.</text>
</comment>
<feature type="region of interest" description="Disordered" evidence="1">
    <location>
        <begin position="405"/>
        <end position="444"/>
    </location>
</feature>
<dbReference type="Pfam" id="PF14111">
    <property type="entry name" value="DUF4283"/>
    <property type="match status" value="1"/>
</dbReference>
<dbReference type="PANTHER" id="PTHR33116:SF78">
    <property type="entry name" value="OS12G0587133 PROTEIN"/>
    <property type="match status" value="1"/>
</dbReference>
<evidence type="ECO:0000313" key="3">
    <source>
        <dbReference type="EMBL" id="RVW88904.1"/>
    </source>
</evidence>
<dbReference type="Pfam" id="PF00078">
    <property type="entry name" value="RVT_1"/>
    <property type="match status" value="1"/>
</dbReference>
<proteinExistence type="predicted"/>
<dbReference type="InterPro" id="IPR025558">
    <property type="entry name" value="DUF4283"/>
</dbReference>
<accession>A0A438HWR4</accession>
<evidence type="ECO:0000256" key="1">
    <source>
        <dbReference type="SAM" id="MobiDB-lite"/>
    </source>
</evidence>
<reference evidence="3 4" key="1">
    <citation type="journal article" date="2018" name="PLoS Genet.">
        <title>Population sequencing reveals clonal diversity and ancestral inbreeding in the grapevine cultivar Chardonnay.</title>
        <authorList>
            <person name="Roach M.J."/>
            <person name="Johnson D.L."/>
            <person name="Bohlmann J."/>
            <person name="van Vuuren H.J."/>
            <person name="Jones S.J."/>
            <person name="Pretorius I.S."/>
            <person name="Schmidt S.A."/>
            <person name="Borneman A.R."/>
        </authorList>
    </citation>
    <scope>NUCLEOTIDE SEQUENCE [LARGE SCALE GENOMIC DNA]</scope>
    <source>
        <strain evidence="4">cv. Chardonnay</strain>
        <tissue evidence="3">Leaf</tissue>
    </source>
</reference>
<dbReference type="Gene3D" id="3.60.10.10">
    <property type="entry name" value="Endonuclease/exonuclease/phosphatase"/>
    <property type="match status" value="1"/>
</dbReference>
<name>A0A438HWR4_VITVI</name>
<evidence type="ECO:0000313" key="4">
    <source>
        <dbReference type="Proteomes" id="UP000288805"/>
    </source>
</evidence>
<dbReference type="SUPFAM" id="SSF56672">
    <property type="entry name" value="DNA/RNA polymerases"/>
    <property type="match status" value="1"/>
</dbReference>
<dbReference type="Pfam" id="PF13966">
    <property type="entry name" value="zf-RVT"/>
    <property type="match status" value="1"/>
</dbReference>